<dbReference type="REBASE" id="19882">
    <property type="entry name" value="Csp7425ORF4269P"/>
</dbReference>
<dbReference type="InterPro" id="IPR049519">
    <property type="entry name" value="SmaI"/>
</dbReference>
<dbReference type="Pfam" id="PF17411">
    <property type="entry name" value="SmaI"/>
    <property type="match status" value="1"/>
</dbReference>
<reference evidence="1" key="1">
    <citation type="submission" date="2009-01" db="EMBL/GenBank/DDBJ databases">
        <title>Complete sequence of chromosome Cyanothece sp. PCC 7425.</title>
        <authorList>
            <consortium name="US DOE Joint Genome Institute"/>
            <person name="Lucas S."/>
            <person name="Copeland A."/>
            <person name="Lapidus A."/>
            <person name="Glavina del Rio T."/>
            <person name="Dalin E."/>
            <person name="Tice H."/>
            <person name="Bruce D."/>
            <person name="Goodwin L."/>
            <person name="Pitluck S."/>
            <person name="Sims D."/>
            <person name="Meineke L."/>
            <person name="Brettin T."/>
            <person name="Detter J.C."/>
            <person name="Han C."/>
            <person name="Larimer F."/>
            <person name="Land M."/>
            <person name="Hauser L."/>
            <person name="Kyrpides N."/>
            <person name="Ovchinnikova G."/>
            <person name="Liberton M."/>
            <person name="Stoeckel J."/>
            <person name="Banerjee A."/>
            <person name="Singh A."/>
            <person name="Page L."/>
            <person name="Sato H."/>
            <person name="Zhao L."/>
            <person name="Sherman L."/>
            <person name="Pakrasi H."/>
            <person name="Richardson P."/>
        </authorList>
    </citation>
    <scope>NUCLEOTIDE SEQUENCE</scope>
    <source>
        <strain evidence="1">PCC 7425</strain>
    </source>
</reference>
<name>B8HXN5_CYAP4</name>
<protein>
    <submittedName>
        <fullName evidence="1">Type II site-specific deoxyribonuclease</fullName>
    </submittedName>
</protein>
<sequence length="169" mass="18566">MDGVNYSMKSEGAKSIKPEKITISKFMEARWIRGKNPAALAQEANQRIQEHLSKYERVLILRGFTLGPDKVKYQLVEIPRHILMLAARLKGKDIKLPSGKSVNQGGSSQAISNGGGTAIVQYNGATAFKVRFDGSVEKIIIENLDVDLCTIHATWIVPTTIPTSKSAEE</sequence>
<dbReference type="OrthoDB" id="4127981at2"/>
<evidence type="ECO:0000313" key="1">
    <source>
        <dbReference type="EMBL" id="ACL46580.1"/>
    </source>
</evidence>
<dbReference type="KEGG" id="cyn:Cyan7425_4267"/>
<dbReference type="AlphaFoldDB" id="B8HXN5"/>
<gene>
    <name evidence="1" type="ordered locus">Cyan7425_4267</name>
</gene>
<dbReference type="GO" id="GO:0009036">
    <property type="term" value="F:type II site-specific deoxyribonuclease activity"/>
    <property type="evidence" value="ECO:0007669"/>
    <property type="project" value="InterPro"/>
</dbReference>
<dbReference type="HOGENOM" id="CLU_1575870_0_0_3"/>
<dbReference type="EMBL" id="CP001344">
    <property type="protein sequence ID" value="ACL46580.1"/>
    <property type="molecule type" value="Genomic_DNA"/>
</dbReference>
<organism evidence="1">
    <name type="scientific">Cyanothece sp. (strain PCC 7425 / ATCC 29141)</name>
    <dbReference type="NCBI Taxonomy" id="395961"/>
    <lineage>
        <taxon>Bacteria</taxon>
        <taxon>Bacillati</taxon>
        <taxon>Cyanobacteriota</taxon>
        <taxon>Cyanophyceae</taxon>
        <taxon>Gomontiellales</taxon>
        <taxon>Cyanothecaceae</taxon>
        <taxon>Cyanothece</taxon>
    </lineage>
</organism>
<accession>B8HXN5</accession>
<proteinExistence type="predicted"/>